<evidence type="ECO:0000256" key="9">
    <source>
        <dbReference type="ARBA" id="ARBA00048679"/>
    </source>
</evidence>
<feature type="domain" description="RWD" evidence="15">
    <location>
        <begin position="22"/>
        <end position="131"/>
    </location>
</feature>
<feature type="region of interest" description="Disordered" evidence="13">
    <location>
        <begin position="678"/>
        <end position="701"/>
    </location>
</feature>
<dbReference type="Gene3D" id="1.10.510.10">
    <property type="entry name" value="Transferase(Phosphotransferase) domain 1"/>
    <property type="match status" value="2"/>
</dbReference>
<evidence type="ECO:0000313" key="16">
    <source>
        <dbReference type="EMBL" id="KAG7531439.1"/>
    </source>
</evidence>
<name>A0A8K0NPD0_9TREE</name>
<dbReference type="Gene3D" id="3.10.110.10">
    <property type="entry name" value="Ubiquitin Conjugating Enzyme"/>
    <property type="match status" value="1"/>
</dbReference>
<gene>
    <name evidence="16" type="ORF">FFLO_04360</name>
</gene>
<dbReference type="Pfam" id="PF13393">
    <property type="entry name" value="tRNA-synt_His"/>
    <property type="match status" value="1"/>
</dbReference>
<comment type="similarity">
    <text evidence="7">Belongs to the protein kinase superfamily. Ser/Thr protein kinase family. GCN2 subfamily.</text>
</comment>
<dbReference type="InterPro" id="IPR000719">
    <property type="entry name" value="Prot_kinase_dom"/>
</dbReference>
<evidence type="ECO:0000256" key="6">
    <source>
        <dbReference type="ARBA" id="ARBA00022840"/>
    </source>
</evidence>
<dbReference type="InterPro" id="IPR045864">
    <property type="entry name" value="aa-tRNA-synth_II/BPL/LPL"/>
</dbReference>
<dbReference type="GO" id="GO:0005634">
    <property type="term" value="C:nucleus"/>
    <property type="evidence" value="ECO:0007669"/>
    <property type="project" value="TreeGrafter"/>
</dbReference>
<feature type="region of interest" description="Disordered" evidence="13">
    <location>
        <begin position="278"/>
        <end position="308"/>
    </location>
</feature>
<feature type="region of interest" description="Disordered" evidence="13">
    <location>
        <begin position="133"/>
        <end position="171"/>
    </location>
</feature>
<feature type="compositionally biased region" description="Basic residues" evidence="13">
    <location>
        <begin position="764"/>
        <end position="778"/>
    </location>
</feature>
<feature type="compositionally biased region" description="Basic and acidic residues" evidence="13">
    <location>
        <begin position="146"/>
        <end position="160"/>
    </location>
</feature>
<dbReference type="PIRSF" id="PIRSF000660">
    <property type="entry name" value="Ser/Thr_PK_GCN2"/>
    <property type="match status" value="1"/>
</dbReference>
<dbReference type="SMART" id="SM00591">
    <property type="entry name" value="RWD"/>
    <property type="match status" value="1"/>
</dbReference>
<dbReference type="PROSITE" id="PS50908">
    <property type="entry name" value="RWD"/>
    <property type="match status" value="1"/>
</dbReference>
<dbReference type="GO" id="GO:0000077">
    <property type="term" value="P:DNA damage checkpoint signaling"/>
    <property type="evidence" value="ECO:0007669"/>
    <property type="project" value="InterPro"/>
</dbReference>
<feature type="domain" description="Protein kinase" evidence="14">
    <location>
        <begin position="609"/>
        <end position="975"/>
    </location>
</feature>
<dbReference type="Pfam" id="PF05773">
    <property type="entry name" value="RWD"/>
    <property type="match status" value="1"/>
</dbReference>
<dbReference type="InterPro" id="IPR017441">
    <property type="entry name" value="Protein_kinase_ATP_BS"/>
</dbReference>
<dbReference type="Gene3D" id="3.40.50.800">
    <property type="entry name" value="Anticodon-binding domain"/>
    <property type="match status" value="1"/>
</dbReference>
<comment type="caution">
    <text evidence="16">The sequence shown here is derived from an EMBL/GenBank/DDBJ whole genome shotgun (WGS) entry which is preliminary data.</text>
</comment>
<feature type="compositionally biased region" description="Polar residues" evidence="13">
    <location>
        <begin position="283"/>
        <end position="303"/>
    </location>
</feature>
<evidence type="ECO:0000256" key="11">
    <source>
        <dbReference type="PIRSR" id="PIRSR000660-2"/>
    </source>
</evidence>
<dbReference type="EMBL" id="JABELV010000091">
    <property type="protein sequence ID" value="KAG7531439.1"/>
    <property type="molecule type" value="Genomic_DNA"/>
</dbReference>
<dbReference type="GO" id="GO:0009893">
    <property type="term" value="P:positive regulation of metabolic process"/>
    <property type="evidence" value="ECO:0007669"/>
    <property type="project" value="UniProtKB-ARBA"/>
</dbReference>
<feature type="binding site" evidence="11">
    <location>
        <begin position="615"/>
        <end position="623"/>
    </location>
    <ligand>
        <name>ATP</name>
        <dbReference type="ChEBI" id="CHEBI:30616"/>
    </ligand>
</feature>
<reference evidence="16" key="1">
    <citation type="submission" date="2020-04" db="EMBL/GenBank/DDBJ databases">
        <title>Analysis of mating type loci in Filobasidium floriforme.</title>
        <authorList>
            <person name="Nowrousian M."/>
        </authorList>
    </citation>
    <scope>NUCLEOTIDE SEQUENCE</scope>
    <source>
        <strain evidence="16">CBS 6242</strain>
    </source>
</reference>
<dbReference type="InterPro" id="IPR036621">
    <property type="entry name" value="Anticodon-bd_dom_sf"/>
</dbReference>
<dbReference type="Proteomes" id="UP000812966">
    <property type="component" value="Unassembled WGS sequence"/>
</dbReference>
<feature type="region of interest" description="Disordered" evidence="13">
    <location>
        <begin position="204"/>
        <end position="225"/>
    </location>
</feature>
<evidence type="ECO:0000256" key="1">
    <source>
        <dbReference type="ARBA" id="ARBA00012513"/>
    </source>
</evidence>
<feature type="compositionally biased region" description="Polar residues" evidence="13">
    <location>
        <begin position="690"/>
        <end position="699"/>
    </location>
</feature>
<feature type="compositionally biased region" description="Acidic residues" evidence="13">
    <location>
        <begin position="737"/>
        <end position="755"/>
    </location>
</feature>
<dbReference type="EC" id="2.7.11.1" evidence="1"/>
<dbReference type="InterPro" id="IPR016255">
    <property type="entry name" value="Gcn2"/>
</dbReference>
<protein>
    <recommendedName>
        <fullName evidence="1">non-specific serine/threonine protein kinase</fullName>
        <ecNumber evidence="1">2.7.11.1</ecNumber>
    </recommendedName>
</protein>
<keyword evidence="3" id="KW-0808">Transferase</keyword>
<comment type="catalytic activity">
    <reaction evidence="8">
        <text>L-threonyl-[protein] + ATP = O-phospho-L-threonyl-[protein] + ADP + H(+)</text>
        <dbReference type="Rhea" id="RHEA:46608"/>
        <dbReference type="Rhea" id="RHEA-COMP:11060"/>
        <dbReference type="Rhea" id="RHEA-COMP:11605"/>
        <dbReference type="ChEBI" id="CHEBI:15378"/>
        <dbReference type="ChEBI" id="CHEBI:30013"/>
        <dbReference type="ChEBI" id="CHEBI:30616"/>
        <dbReference type="ChEBI" id="CHEBI:61977"/>
        <dbReference type="ChEBI" id="CHEBI:456216"/>
        <dbReference type="EC" id="2.7.11.1"/>
    </reaction>
</comment>
<dbReference type="PANTHER" id="PTHR11042:SF136">
    <property type="entry name" value="EIF-2-ALPHA KINASE GCN2"/>
    <property type="match status" value="1"/>
</dbReference>
<dbReference type="InterPro" id="IPR050339">
    <property type="entry name" value="CC_SR_Kinase"/>
</dbReference>
<dbReference type="InterPro" id="IPR006575">
    <property type="entry name" value="RWD_dom"/>
</dbReference>
<dbReference type="InterPro" id="IPR024435">
    <property type="entry name" value="HisRS-related_dom"/>
</dbReference>
<accession>A0A8K0NPD0</accession>
<evidence type="ECO:0000256" key="2">
    <source>
        <dbReference type="ARBA" id="ARBA00022527"/>
    </source>
</evidence>
<evidence type="ECO:0000256" key="7">
    <source>
        <dbReference type="ARBA" id="ARBA00037982"/>
    </source>
</evidence>
<dbReference type="CDD" id="cd14046">
    <property type="entry name" value="STKc_EIF2AK4_GCN2_rpt2"/>
    <property type="match status" value="1"/>
</dbReference>
<feature type="region of interest" description="Disordered" evidence="13">
    <location>
        <begin position="731"/>
        <end position="778"/>
    </location>
</feature>
<sequence>MSKPSAQQAADSKQETDRIQYEELEAMRAIFGDDWKDISPSKTAWGTSVESGWWTVRLRAHDGRVAISLKGKLLKNYPMHPPSLSLIDPVMLSVDQVQQLTKHVNDHAKRNLGREMIFDITTLVTEYLEDNHLPLPNASPKGPNLMEEKAKRDAQKRQRQLEMQQQEDETARKIAAEENARLAAQIREEHERRAALIREAHEAERIQRQREEESTSRGGRKGRAALGRLEIKDGQRVVRFDAGDPVVLPGFPGTWPVWRAYGPPSRQDPLYTTYDVEGHQEVSSEGTSSEGQQLKGSIMNRRTSPGDESPVCSLIVIEFAQAYYDTPPGRKKVEGLLADIQRVASVRHHNLIPIFASKRDRTSHNAERIYVLTQRYSAQGSLTAWLKASETLVEAVAVSYLRQILNGLRALHDQDICHKQLTLDNIIISLSNSERPALSLSGASFIKALRDMNKSNPFVNTTSEDAIPEIWLAPEELDTPHAYSPERDIWYAGLALVQMLFGVTVLLEHPSLASIIDNADYAPHGVVLDVLHSMLDPRPKKRIRAEEASHKLFDSASDNLGAVAIRSTSLASPASHSFFRSPVNSRGFSHYYDSTASQAPVASRYRNDFEEVEWLGEGGFGQVVKARHRIEKQFYAIKKIKLRPEDDEQKVFREAESLSRVNHRFIVRYIQCWLETSSKPASDQGEDGTEFSNTGSQLTPVRLEDEEDDIFGPPDFDDITSTTVSRSFPRIRFANASDDEDDSSDEDEQDTEDDFVIGQQAFGNRHKSKSPKARSRHLNQQRTLYIQMEYVEKQTLKEAIAQGLTTNECWRLFRQILEALAYLAKLHIVHRDLKPSNILLDSEGNVKLCDFGLSTTDNLAPVPDGLINLSASLTDMTSGVGTHLYVSPDVLQKRVYGTKADVYSLGIIFFEMCYPMSSGMERVTVISNLRLPRPRYPADWDVGKKSAQTQIVEWLLKHDPEERPEAEDLLRSSLLPEGREEGYYAEAIRKVAHASSSHYPALIAKLFNPERLPTDSGIQVLDYTYDSMEAHLDQSQAWTRVVKDRLAQLFDRHGAIELVTPLLAPALTPVDLDRHSVVRLLDSQGNLVQLPSDGMIAFARFCTLRGIERIKRYQFGWRYSESPAGGQPRAVSESNLDLISPSRTMVSEAEAIEVVDKLIQEFQALTVLQYEIHITHETILSVIQQSMSTTEAKALANRIINDFATGASSSGISQKLASSHLSRQQSEILKQILVIDDLPALRQRLLPLFPTMTRQLEVAFTEISETIGFARALGVTRPIYVRPAMSRRAGAHKGGIMFECVRREKRKDIIALGGRYDDLLQRFSLPVARREGAKTHGVGVSILIDRVAYHVGRFESGVSKRMMAKERETERSFGFWSPSRCDVYVASFGPHQLNLRLDVCGELWRAGISADLQYDDDRTLEDVVLDCQAQNILYVLIPRPNRPYIKIRSILRRSEDEVSRGEVCTWLRAAVAEQRRIDLSSAHSEAVVVEKPHSTVITSETSLEGDIRILLRADDEKKTKRNAKLMFTEKIKEFMSNTGTRLPVFGIDLPSRTLAQLCLQPSDWLSDDEAWKHVQIVLATDRSYAVSIRSALATEMVSSSPSFAFLYSLREGKAFLLSTTK</sequence>
<dbReference type="PANTHER" id="PTHR11042">
    <property type="entry name" value="EUKARYOTIC TRANSLATION INITIATION FACTOR 2-ALPHA KINASE EIF2-ALPHA KINASE -RELATED"/>
    <property type="match status" value="1"/>
</dbReference>
<dbReference type="FunFam" id="3.10.110.10:FF:000050">
    <property type="entry name" value="eIF-2-alpha kinase GCN2"/>
    <property type="match status" value="1"/>
</dbReference>
<feature type="binding site" evidence="12">
    <location>
        <position position="639"/>
    </location>
    <ligand>
        <name>ATP</name>
        <dbReference type="ChEBI" id="CHEBI:30616"/>
    </ligand>
</feature>
<dbReference type="SMART" id="SM00220">
    <property type="entry name" value="S_TKc"/>
    <property type="match status" value="1"/>
</dbReference>
<dbReference type="Pfam" id="PF12745">
    <property type="entry name" value="HGTP_anticodon2"/>
    <property type="match status" value="1"/>
</dbReference>
<evidence type="ECO:0000256" key="10">
    <source>
        <dbReference type="PIRSR" id="PIRSR000660-1"/>
    </source>
</evidence>
<evidence type="ECO:0000256" key="4">
    <source>
        <dbReference type="ARBA" id="ARBA00022741"/>
    </source>
</evidence>
<evidence type="ECO:0000256" key="12">
    <source>
        <dbReference type="PROSITE-ProRule" id="PRU10141"/>
    </source>
</evidence>
<evidence type="ECO:0000313" key="17">
    <source>
        <dbReference type="Proteomes" id="UP000812966"/>
    </source>
</evidence>
<dbReference type="SUPFAM" id="SSF55681">
    <property type="entry name" value="Class II aaRS and biotin synthetases"/>
    <property type="match status" value="1"/>
</dbReference>
<dbReference type="GO" id="GO:0005737">
    <property type="term" value="C:cytoplasm"/>
    <property type="evidence" value="ECO:0007669"/>
    <property type="project" value="TreeGrafter"/>
</dbReference>
<feature type="binding site" evidence="11">
    <location>
        <position position="638"/>
    </location>
    <ligand>
        <name>ATP</name>
        <dbReference type="ChEBI" id="CHEBI:30616"/>
    </ligand>
</feature>
<dbReference type="InterPro" id="IPR016135">
    <property type="entry name" value="UBQ-conjugating_enzyme/RWD"/>
</dbReference>
<dbReference type="PROSITE" id="PS00108">
    <property type="entry name" value="PROTEIN_KINASE_ST"/>
    <property type="match status" value="1"/>
</dbReference>
<feature type="compositionally biased region" description="Basic and acidic residues" evidence="13">
    <location>
        <begin position="204"/>
        <end position="215"/>
    </location>
</feature>
<dbReference type="SUPFAM" id="SSF56112">
    <property type="entry name" value="Protein kinase-like (PK-like)"/>
    <property type="match status" value="2"/>
</dbReference>
<keyword evidence="2" id="KW-0723">Serine/threonine-protein kinase</keyword>
<dbReference type="PROSITE" id="PS00107">
    <property type="entry name" value="PROTEIN_KINASE_ATP"/>
    <property type="match status" value="1"/>
</dbReference>
<evidence type="ECO:0000256" key="5">
    <source>
        <dbReference type="ARBA" id="ARBA00022777"/>
    </source>
</evidence>
<dbReference type="InterPro" id="IPR008271">
    <property type="entry name" value="Ser/Thr_kinase_AS"/>
</dbReference>
<comment type="catalytic activity">
    <reaction evidence="9">
        <text>L-seryl-[protein] + ATP = O-phospho-L-seryl-[protein] + ADP + H(+)</text>
        <dbReference type="Rhea" id="RHEA:17989"/>
        <dbReference type="Rhea" id="RHEA-COMP:9863"/>
        <dbReference type="Rhea" id="RHEA-COMP:11604"/>
        <dbReference type="ChEBI" id="CHEBI:15378"/>
        <dbReference type="ChEBI" id="CHEBI:29999"/>
        <dbReference type="ChEBI" id="CHEBI:30616"/>
        <dbReference type="ChEBI" id="CHEBI:83421"/>
        <dbReference type="ChEBI" id="CHEBI:456216"/>
        <dbReference type="EC" id="2.7.11.1"/>
    </reaction>
</comment>
<dbReference type="Gene3D" id="3.30.200.20">
    <property type="entry name" value="Phosphorylase Kinase, domain 1"/>
    <property type="match status" value="1"/>
</dbReference>
<dbReference type="GO" id="GO:0005524">
    <property type="term" value="F:ATP binding"/>
    <property type="evidence" value="ECO:0007669"/>
    <property type="project" value="UniProtKB-UniRule"/>
</dbReference>
<evidence type="ECO:0000259" key="15">
    <source>
        <dbReference type="PROSITE" id="PS50908"/>
    </source>
</evidence>
<keyword evidence="4 11" id="KW-0547">Nucleotide-binding</keyword>
<feature type="domain" description="Protein kinase" evidence="14">
    <location>
        <begin position="279"/>
        <end position="553"/>
    </location>
</feature>
<feature type="active site" description="Proton acceptor" evidence="10">
    <location>
        <position position="832"/>
    </location>
</feature>
<keyword evidence="6 11" id="KW-0067">ATP-binding</keyword>
<dbReference type="GO" id="GO:0004694">
    <property type="term" value="F:eukaryotic translation initiation factor 2alpha kinase activity"/>
    <property type="evidence" value="ECO:0007669"/>
    <property type="project" value="InterPro"/>
</dbReference>
<proteinExistence type="inferred from homology"/>
<evidence type="ECO:0000256" key="3">
    <source>
        <dbReference type="ARBA" id="ARBA00022679"/>
    </source>
</evidence>
<evidence type="ECO:0000256" key="8">
    <source>
        <dbReference type="ARBA" id="ARBA00047899"/>
    </source>
</evidence>
<dbReference type="Pfam" id="PF00069">
    <property type="entry name" value="Pkinase"/>
    <property type="match status" value="3"/>
</dbReference>
<dbReference type="PROSITE" id="PS50011">
    <property type="entry name" value="PROTEIN_KINASE_DOM"/>
    <property type="match status" value="2"/>
</dbReference>
<dbReference type="Gene3D" id="3.30.930.10">
    <property type="entry name" value="Bira Bifunctional Protein, Domain 2"/>
    <property type="match status" value="1"/>
</dbReference>
<dbReference type="InterPro" id="IPR011009">
    <property type="entry name" value="Kinase-like_dom_sf"/>
</dbReference>
<dbReference type="CDD" id="cd23823">
    <property type="entry name" value="RWD_GCN2"/>
    <property type="match status" value="1"/>
</dbReference>
<organism evidence="16 17">
    <name type="scientific">Filobasidium floriforme</name>
    <dbReference type="NCBI Taxonomy" id="5210"/>
    <lineage>
        <taxon>Eukaryota</taxon>
        <taxon>Fungi</taxon>
        <taxon>Dikarya</taxon>
        <taxon>Basidiomycota</taxon>
        <taxon>Agaricomycotina</taxon>
        <taxon>Tremellomycetes</taxon>
        <taxon>Filobasidiales</taxon>
        <taxon>Filobasidiaceae</taxon>
        <taxon>Filobasidium</taxon>
    </lineage>
</organism>
<evidence type="ECO:0000256" key="13">
    <source>
        <dbReference type="SAM" id="MobiDB-lite"/>
    </source>
</evidence>
<keyword evidence="5" id="KW-0418">Kinase</keyword>
<keyword evidence="17" id="KW-1185">Reference proteome</keyword>
<dbReference type="SUPFAM" id="SSF54495">
    <property type="entry name" value="UBC-like"/>
    <property type="match status" value="1"/>
</dbReference>
<dbReference type="InterPro" id="IPR041715">
    <property type="entry name" value="HisRS-like_core"/>
</dbReference>
<dbReference type="FunFam" id="3.40.50.800:FF:000009">
    <property type="entry name" value="Eukaryotic translation initiation factor 2-alpha kinase"/>
    <property type="match status" value="1"/>
</dbReference>
<evidence type="ECO:0000259" key="14">
    <source>
        <dbReference type="PROSITE" id="PS50011"/>
    </source>
</evidence>